<evidence type="ECO:0000313" key="2">
    <source>
        <dbReference type="Proteomes" id="UP000586095"/>
    </source>
</evidence>
<protein>
    <submittedName>
        <fullName evidence="1">Cysteinyl-tRNA synthetase</fullName>
    </submittedName>
</protein>
<organism evidence="1 2">
    <name type="scientific">Leucobacter aridicollis</name>
    <dbReference type="NCBI Taxonomy" id="283878"/>
    <lineage>
        <taxon>Bacteria</taxon>
        <taxon>Bacillati</taxon>
        <taxon>Actinomycetota</taxon>
        <taxon>Actinomycetes</taxon>
        <taxon>Micrococcales</taxon>
        <taxon>Microbacteriaceae</taxon>
        <taxon>Leucobacter</taxon>
    </lineage>
</organism>
<accession>A0A852RI45</accession>
<sequence length="152" mass="17176">MNFRSASSNTAGTVLTVRGRREERSNGRTRFTEEHAAYVVSGDAREIAKSLNLRAQTGLRAFFGMRFHVTDLPGAVRAINTEHVDAEIAAEGITHEERDYFFSSGFSQHEIFDRIIERSKAERKKHRADRADKIRADLNAIAPILDDQNTDQ</sequence>
<comment type="caution">
    <text evidence="1">The sequence shown here is derived from an EMBL/GenBank/DDBJ whole genome shotgun (WGS) entry which is preliminary data.</text>
</comment>
<reference evidence="1 2" key="1">
    <citation type="submission" date="2020-07" db="EMBL/GenBank/DDBJ databases">
        <title>Sequencing the genomes of 1000 actinobacteria strains.</title>
        <authorList>
            <person name="Klenk H.-P."/>
        </authorList>
    </citation>
    <scope>NUCLEOTIDE SEQUENCE [LARGE SCALE GENOMIC DNA]</scope>
    <source>
        <strain evidence="1 2">DSM 17380</strain>
    </source>
</reference>
<name>A0A852RI45_9MICO</name>
<keyword evidence="2" id="KW-1185">Reference proteome</keyword>
<dbReference type="RefSeq" id="WP_185987659.1">
    <property type="nucleotide sequence ID" value="NZ_BAAALZ010000001.1"/>
</dbReference>
<proteinExistence type="predicted"/>
<dbReference type="EMBL" id="JACCBD010000001">
    <property type="protein sequence ID" value="NYD27864.1"/>
    <property type="molecule type" value="Genomic_DNA"/>
</dbReference>
<dbReference type="Proteomes" id="UP000586095">
    <property type="component" value="Unassembled WGS sequence"/>
</dbReference>
<dbReference type="GO" id="GO:0004812">
    <property type="term" value="F:aminoacyl-tRNA ligase activity"/>
    <property type="evidence" value="ECO:0007669"/>
    <property type="project" value="UniProtKB-KW"/>
</dbReference>
<keyword evidence="1" id="KW-0030">Aminoacyl-tRNA synthetase</keyword>
<keyword evidence="1" id="KW-0436">Ligase</keyword>
<dbReference type="AlphaFoldDB" id="A0A852RI45"/>
<gene>
    <name evidence="1" type="ORF">BJ960_002667</name>
</gene>
<evidence type="ECO:0000313" key="1">
    <source>
        <dbReference type="EMBL" id="NYD27864.1"/>
    </source>
</evidence>